<protein>
    <recommendedName>
        <fullName evidence="3">Tetratricopeptide repeat protein</fullName>
    </recommendedName>
</protein>
<evidence type="ECO:0008006" key="3">
    <source>
        <dbReference type="Google" id="ProtNLM"/>
    </source>
</evidence>
<dbReference type="AlphaFoldDB" id="A0A0M9BSI7"/>
<dbReference type="EMBL" id="LITU01000020">
    <property type="protein sequence ID" value="KOY18178.1"/>
    <property type="molecule type" value="Genomic_DNA"/>
</dbReference>
<reference evidence="1 2" key="1">
    <citation type="submission" date="2015-08" db="EMBL/GenBank/DDBJ databases">
        <title>Draft genome sequence of cellulolytic and xylanolytic Paenibacillus sp. A59, isolated from a decaying forest soil from Patagonia, Argentina.</title>
        <authorList>
            <person name="Ghio S."/>
            <person name="Caceres A.M."/>
            <person name="Talia P."/>
            <person name="Grasso D."/>
            <person name="Campos E."/>
        </authorList>
    </citation>
    <scope>NUCLEOTIDE SEQUENCE [LARGE SCALE GENOMIC DNA]</scope>
    <source>
        <strain evidence="1 2">A59</strain>
    </source>
</reference>
<accession>A0A0M9BSI7</accession>
<keyword evidence="2" id="KW-1185">Reference proteome</keyword>
<dbReference type="Gene3D" id="1.25.40.10">
    <property type="entry name" value="Tetratricopeptide repeat domain"/>
    <property type="match status" value="1"/>
</dbReference>
<evidence type="ECO:0000313" key="1">
    <source>
        <dbReference type="EMBL" id="KOY18178.1"/>
    </source>
</evidence>
<name>A0A0M9BSI7_9BACL</name>
<organism evidence="1 2">
    <name type="scientific">Paenibacillus xylanivorans</name>
    <dbReference type="NCBI Taxonomy" id="1705561"/>
    <lineage>
        <taxon>Bacteria</taxon>
        <taxon>Bacillati</taxon>
        <taxon>Bacillota</taxon>
        <taxon>Bacilli</taxon>
        <taxon>Bacillales</taxon>
        <taxon>Paenibacillaceae</taxon>
        <taxon>Paenibacillus</taxon>
    </lineage>
</organism>
<dbReference type="PATRIC" id="fig|1705561.3.peg.6667"/>
<dbReference type="InterPro" id="IPR011990">
    <property type="entry name" value="TPR-like_helical_dom_sf"/>
</dbReference>
<dbReference type="Proteomes" id="UP000037688">
    <property type="component" value="Unassembled WGS sequence"/>
</dbReference>
<dbReference type="SUPFAM" id="SSF48452">
    <property type="entry name" value="TPR-like"/>
    <property type="match status" value="1"/>
</dbReference>
<gene>
    <name evidence="1" type="ORF">AMS66_01815</name>
</gene>
<comment type="caution">
    <text evidence="1">The sequence shown here is derived from an EMBL/GenBank/DDBJ whole genome shotgun (WGS) entry which is preliminary data.</text>
</comment>
<evidence type="ECO:0000313" key="2">
    <source>
        <dbReference type="Proteomes" id="UP000037688"/>
    </source>
</evidence>
<sequence>MNLGEGKLEGTQENHIYYYLGLAYEGLQRETEAISSYTIASQGLAEPTSALFYNDQPPEMIFYRGLAWLKLHNAKEAKRCFNKLIDYAEKHIFDDIKWITLPYPCQTSWYSKMT</sequence>
<proteinExistence type="predicted"/>